<evidence type="ECO:0000313" key="1">
    <source>
        <dbReference type="EMBL" id="KRX26185.1"/>
    </source>
</evidence>
<dbReference type="EMBL" id="JYDL01000008">
    <property type="protein sequence ID" value="KRX26185.1"/>
    <property type="molecule type" value="Genomic_DNA"/>
</dbReference>
<accession>A0A0V0SHA6</accession>
<comment type="caution">
    <text evidence="1">The sequence shown here is derived from an EMBL/GenBank/DDBJ whole genome shotgun (WGS) entry which is preliminary data.</text>
</comment>
<protein>
    <submittedName>
        <fullName evidence="1">Uncharacterized protein</fullName>
    </submittedName>
</protein>
<proteinExistence type="predicted"/>
<sequence>MNSSLSFKKQTKYFSFCPNLCDYTGAFAISGLFSSRKCSKCYMLAGTLGMENSFKVTMT</sequence>
<reference evidence="1 2" key="1">
    <citation type="submission" date="2015-01" db="EMBL/GenBank/DDBJ databases">
        <title>Evolution of Trichinella species and genotypes.</title>
        <authorList>
            <person name="Korhonen P.K."/>
            <person name="Edoardo P."/>
            <person name="Giuseppe L.R."/>
            <person name="Gasser R.B."/>
        </authorList>
    </citation>
    <scope>NUCLEOTIDE SEQUENCE [LARGE SCALE GENOMIC DNA]</scope>
    <source>
        <strain evidence="1">ISS37</strain>
    </source>
</reference>
<organism evidence="1 2">
    <name type="scientific">Trichinella nelsoni</name>
    <dbReference type="NCBI Taxonomy" id="6336"/>
    <lineage>
        <taxon>Eukaryota</taxon>
        <taxon>Metazoa</taxon>
        <taxon>Ecdysozoa</taxon>
        <taxon>Nematoda</taxon>
        <taxon>Enoplea</taxon>
        <taxon>Dorylaimia</taxon>
        <taxon>Trichinellida</taxon>
        <taxon>Trichinellidae</taxon>
        <taxon>Trichinella</taxon>
    </lineage>
</organism>
<gene>
    <name evidence="1" type="ORF">T07_3688</name>
</gene>
<dbReference type="Proteomes" id="UP000054630">
    <property type="component" value="Unassembled WGS sequence"/>
</dbReference>
<evidence type="ECO:0000313" key="2">
    <source>
        <dbReference type="Proteomes" id="UP000054630"/>
    </source>
</evidence>
<keyword evidence="2" id="KW-1185">Reference proteome</keyword>
<name>A0A0V0SHA6_9BILA</name>
<dbReference type="AlphaFoldDB" id="A0A0V0SHA6"/>